<dbReference type="AlphaFoldDB" id="A0A1H8WHJ5"/>
<proteinExistence type="predicted"/>
<protein>
    <submittedName>
        <fullName evidence="1">Enoyl-CoA hydratase/carnithine racemase</fullName>
    </submittedName>
</protein>
<dbReference type="GO" id="GO:0006635">
    <property type="term" value="P:fatty acid beta-oxidation"/>
    <property type="evidence" value="ECO:0007669"/>
    <property type="project" value="TreeGrafter"/>
</dbReference>
<gene>
    <name evidence="1" type="ORF">SAMN05660991_04411</name>
</gene>
<dbReference type="OrthoDB" id="3567227at2"/>
<dbReference type="InterPro" id="IPR029045">
    <property type="entry name" value="ClpP/crotonase-like_dom_sf"/>
</dbReference>
<accession>A0A1H8WHJ5</accession>
<evidence type="ECO:0000313" key="2">
    <source>
        <dbReference type="Proteomes" id="UP000198960"/>
    </source>
</evidence>
<evidence type="ECO:0000313" key="1">
    <source>
        <dbReference type="EMBL" id="SEP26983.1"/>
    </source>
</evidence>
<dbReference type="Gene3D" id="3.90.226.10">
    <property type="entry name" value="2-enoyl-CoA Hydratase, Chain A, domain 1"/>
    <property type="match status" value="1"/>
</dbReference>
<dbReference type="GO" id="GO:0004165">
    <property type="term" value="F:delta(3)-delta(2)-enoyl-CoA isomerase activity"/>
    <property type="evidence" value="ECO:0007669"/>
    <property type="project" value="TreeGrafter"/>
</dbReference>
<name>A0A1H8WHJ5_9ACTN</name>
<reference evidence="2" key="1">
    <citation type="submission" date="2016-10" db="EMBL/GenBank/DDBJ databases">
        <authorList>
            <person name="Varghese N."/>
            <person name="Submissions S."/>
        </authorList>
    </citation>
    <scope>NUCLEOTIDE SEQUENCE [LARGE SCALE GENOMIC DNA]</scope>
    <source>
        <strain evidence="2">DSM 45413</strain>
    </source>
</reference>
<dbReference type="CDD" id="cd06558">
    <property type="entry name" value="crotonase-like"/>
    <property type="match status" value="1"/>
</dbReference>
<dbReference type="EMBL" id="FOEE01000020">
    <property type="protein sequence ID" value="SEP26983.1"/>
    <property type="molecule type" value="Genomic_DNA"/>
</dbReference>
<dbReference type="PANTHER" id="PTHR11941:SF75">
    <property type="entry name" value="ENOYL-COA HYDRATASE_ISOMERASE FAMILY PROTEIN"/>
    <property type="match status" value="1"/>
</dbReference>
<sequence length="224" mass="23220">MPDLTREDDVFVLDLGDGENRFTLDWLTGVEAALDEVEQADGARALVTTGSGRFYSNGLDLDWLLAHPEEGAGYSARIEVVLARVLAAPLYTVAALPGHAFGGGAMLALAHDSSVMRADRGFWCLPEAALGLPFAPAMAALIQARLAPQVAHEAMVTGRRYGGEQAAAAAVIDRAVEADAVLPTAIERAAAHAGLAGPVLAAIKSTMYGPVLTGLRAAGLPPPE</sequence>
<keyword evidence="2" id="KW-1185">Reference proteome</keyword>
<dbReference type="STRING" id="673521.SAMN05660991_04411"/>
<dbReference type="Pfam" id="PF00378">
    <property type="entry name" value="ECH_1"/>
    <property type="match status" value="1"/>
</dbReference>
<dbReference type="InterPro" id="IPR001753">
    <property type="entry name" value="Enoyl-CoA_hydra/iso"/>
</dbReference>
<dbReference type="Proteomes" id="UP000198960">
    <property type="component" value="Unassembled WGS sequence"/>
</dbReference>
<organism evidence="1 2">
    <name type="scientific">Trujillonella endophytica</name>
    <dbReference type="NCBI Taxonomy" id="673521"/>
    <lineage>
        <taxon>Bacteria</taxon>
        <taxon>Bacillati</taxon>
        <taxon>Actinomycetota</taxon>
        <taxon>Actinomycetes</taxon>
        <taxon>Geodermatophilales</taxon>
        <taxon>Geodermatophilaceae</taxon>
        <taxon>Trujillonella</taxon>
    </lineage>
</organism>
<dbReference type="SUPFAM" id="SSF52096">
    <property type="entry name" value="ClpP/crotonase"/>
    <property type="match status" value="1"/>
</dbReference>
<dbReference type="RefSeq" id="WP_091948971.1">
    <property type="nucleotide sequence ID" value="NZ_FOEE01000020.1"/>
</dbReference>
<dbReference type="PANTHER" id="PTHR11941">
    <property type="entry name" value="ENOYL-COA HYDRATASE-RELATED"/>
    <property type="match status" value="1"/>
</dbReference>